<dbReference type="SUPFAM" id="SSF53335">
    <property type="entry name" value="S-adenosyl-L-methionine-dependent methyltransferases"/>
    <property type="match status" value="1"/>
</dbReference>
<dbReference type="EC" id="2.1.1.64" evidence="2"/>
<dbReference type="Proteomes" id="UP001602245">
    <property type="component" value="Unassembled WGS sequence"/>
</dbReference>
<accession>A0ABW6WEI6</accession>
<dbReference type="InterPro" id="IPR013216">
    <property type="entry name" value="Methyltransf_11"/>
</dbReference>
<evidence type="ECO:0000259" key="1">
    <source>
        <dbReference type="Pfam" id="PF08241"/>
    </source>
</evidence>
<keyword evidence="2" id="KW-0489">Methyltransferase</keyword>
<dbReference type="InterPro" id="IPR050508">
    <property type="entry name" value="Methyltransf_Superfamily"/>
</dbReference>
<keyword evidence="3" id="KW-1185">Reference proteome</keyword>
<name>A0ABW6WEI6_9ACTN</name>
<dbReference type="PANTHER" id="PTHR42912:SF93">
    <property type="entry name" value="N6-ADENOSINE-METHYLTRANSFERASE TMT1A"/>
    <property type="match status" value="1"/>
</dbReference>
<dbReference type="GO" id="GO:0032259">
    <property type="term" value="P:methylation"/>
    <property type="evidence" value="ECO:0007669"/>
    <property type="project" value="UniProtKB-KW"/>
</dbReference>
<organism evidence="2 3">
    <name type="scientific">Paractinoplanes globisporus</name>
    <dbReference type="NCBI Taxonomy" id="113565"/>
    <lineage>
        <taxon>Bacteria</taxon>
        <taxon>Bacillati</taxon>
        <taxon>Actinomycetota</taxon>
        <taxon>Actinomycetes</taxon>
        <taxon>Micromonosporales</taxon>
        <taxon>Micromonosporaceae</taxon>
        <taxon>Paractinoplanes</taxon>
    </lineage>
</organism>
<gene>
    <name evidence="2" type="ORF">ACFY35_19910</name>
</gene>
<proteinExistence type="predicted"/>
<sequence length="215" mass="23781">MNSRLYDQLLERHRAAYDRSAAARRDITAKQGWKIAERAAFHDRLRAAGATTLLEIGSGSGQDSAWFREQGLEVTAVDASPAMVELTRAKGVPAHLRHVLDLGFPAESFDAVYSVNTLLHVPNSDLDAALRSLNAVLKPGGLFFLGVYGGEGSEELFAGDSHDPPRFFSLRQDQELLAYASERFDVVDFHVVPASADWRFQSLTLLRRLGRDRLA</sequence>
<keyword evidence="2" id="KW-0808">Transferase</keyword>
<dbReference type="EMBL" id="JBIAZU010000003">
    <property type="protein sequence ID" value="MFF5291712.1"/>
    <property type="molecule type" value="Genomic_DNA"/>
</dbReference>
<dbReference type="InterPro" id="IPR029063">
    <property type="entry name" value="SAM-dependent_MTases_sf"/>
</dbReference>
<reference evidence="2 3" key="1">
    <citation type="submission" date="2024-10" db="EMBL/GenBank/DDBJ databases">
        <title>The Natural Products Discovery Center: Release of the First 8490 Sequenced Strains for Exploring Actinobacteria Biosynthetic Diversity.</title>
        <authorList>
            <person name="Kalkreuter E."/>
            <person name="Kautsar S.A."/>
            <person name="Yang D."/>
            <person name="Bader C.D."/>
            <person name="Teijaro C.N."/>
            <person name="Fluegel L."/>
            <person name="Davis C.M."/>
            <person name="Simpson J.R."/>
            <person name="Lauterbach L."/>
            <person name="Steele A.D."/>
            <person name="Gui C."/>
            <person name="Meng S."/>
            <person name="Li G."/>
            <person name="Viehrig K."/>
            <person name="Ye F."/>
            <person name="Su P."/>
            <person name="Kiefer A.F."/>
            <person name="Nichols A."/>
            <person name="Cepeda A.J."/>
            <person name="Yan W."/>
            <person name="Fan B."/>
            <person name="Jiang Y."/>
            <person name="Adhikari A."/>
            <person name="Zheng C.-J."/>
            <person name="Schuster L."/>
            <person name="Cowan T.M."/>
            <person name="Smanski M.J."/>
            <person name="Chevrette M.G."/>
            <person name="De Carvalho L.P.S."/>
            <person name="Shen B."/>
        </authorList>
    </citation>
    <scope>NUCLEOTIDE SEQUENCE [LARGE SCALE GENOMIC DNA]</scope>
    <source>
        <strain evidence="2 3">NPDC000087</strain>
    </source>
</reference>
<dbReference type="GO" id="GO:0102208">
    <property type="term" value="F:2-polyprenyl-6-hydroxyphenol methylase activity"/>
    <property type="evidence" value="ECO:0007669"/>
    <property type="project" value="UniProtKB-EC"/>
</dbReference>
<dbReference type="RefSeq" id="WP_020513560.1">
    <property type="nucleotide sequence ID" value="NZ_JBIAZU010000003.1"/>
</dbReference>
<dbReference type="CDD" id="cd02440">
    <property type="entry name" value="AdoMet_MTases"/>
    <property type="match status" value="1"/>
</dbReference>
<dbReference type="PANTHER" id="PTHR42912">
    <property type="entry name" value="METHYLTRANSFERASE"/>
    <property type="match status" value="1"/>
</dbReference>
<protein>
    <submittedName>
        <fullName evidence="2">Class I SAM-dependent methyltransferase</fullName>
        <ecNumber evidence="2">2.1.1.222</ecNumber>
        <ecNumber evidence="2">2.1.1.64</ecNumber>
    </submittedName>
</protein>
<evidence type="ECO:0000313" key="2">
    <source>
        <dbReference type="EMBL" id="MFF5291712.1"/>
    </source>
</evidence>
<comment type="caution">
    <text evidence="2">The sequence shown here is derived from an EMBL/GenBank/DDBJ whole genome shotgun (WGS) entry which is preliminary data.</text>
</comment>
<dbReference type="GO" id="GO:0061542">
    <property type="term" value="F:3-demethylubiquinol 3-O-methyltransferase activity"/>
    <property type="evidence" value="ECO:0007669"/>
    <property type="project" value="UniProtKB-EC"/>
</dbReference>
<evidence type="ECO:0000313" key="3">
    <source>
        <dbReference type="Proteomes" id="UP001602245"/>
    </source>
</evidence>
<dbReference type="EC" id="2.1.1.222" evidence="2"/>
<dbReference type="Gene3D" id="3.40.50.150">
    <property type="entry name" value="Vaccinia Virus protein VP39"/>
    <property type="match status" value="1"/>
</dbReference>
<feature type="domain" description="Methyltransferase type 11" evidence="1">
    <location>
        <begin position="54"/>
        <end position="145"/>
    </location>
</feature>
<dbReference type="Pfam" id="PF08241">
    <property type="entry name" value="Methyltransf_11"/>
    <property type="match status" value="1"/>
</dbReference>